<dbReference type="Pfam" id="PF23433">
    <property type="entry name" value="DUF7119"/>
    <property type="match status" value="1"/>
</dbReference>
<protein>
    <recommendedName>
        <fullName evidence="2">DUF7119 domain-containing protein</fullName>
    </recommendedName>
</protein>
<evidence type="ECO:0000313" key="3">
    <source>
        <dbReference type="EMBL" id="UTF54265.1"/>
    </source>
</evidence>
<dbReference type="AlphaFoldDB" id="A0A9E7SV91"/>
<dbReference type="RefSeq" id="WP_254158863.1">
    <property type="nucleotide sequence ID" value="NZ_CP100355.1"/>
</dbReference>
<evidence type="ECO:0000256" key="1">
    <source>
        <dbReference type="SAM" id="MobiDB-lite"/>
    </source>
</evidence>
<feature type="compositionally biased region" description="Basic and acidic residues" evidence="1">
    <location>
        <begin position="1"/>
        <end position="15"/>
    </location>
</feature>
<gene>
    <name evidence="3" type="ORF">NGM29_02970</name>
</gene>
<proteinExistence type="predicted"/>
<dbReference type="GeneID" id="73288974"/>
<dbReference type="Proteomes" id="UP001056855">
    <property type="component" value="Chromosome"/>
</dbReference>
<feature type="region of interest" description="Disordered" evidence="1">
    <location>
        <begin position="1"/>
        <end position="42"/>
    </location>
</feature>
<sequence length="239" mass="25634">MTDDHTGDRRARDGDPGNEPPIPTDRKSPVGAPVIRGDESITGTHARRAVQFDPDDPDSLALAAETVAQFATGSVDEDHLYMLRGAAACAALVRGEGSYKTAAEQASAHLEDDETVTVSFIRKWARVHDLPRSVRRQVALGEIAPSAAKHIARVGGEDRLLLAWAVLDGDLTVRDVRQVASQVNDGASIERALDDCDVTLGRLELTLPASAYRDLRRRASLEGVDPGTIVADALENALE</sequence>
<feature type="domain" description="DUF7119" evidence="2">
    <location>
        <begin position="53"/>
        <end position="198"/>
    </location>
</feature>
<keyword evidence="4" id="KW-1185">Reference proteome</keyword>
<organism evidence="3 4">
    <name type="scientific">Natronosalvus rutilus</name>
    <dbReference type="NCBI Taxonomy" id="2953753"/>
    <lineage>
        <taxon>Archaea</taxon>
        <taxon>Methanobacteriati</taxon>
        <taxon>Methanobacteriota</taxon>
        <taxon>Stenosarchaea group</taxon>
        <taxon>Halobacteria</taxon>
        <taxon>Halobacteriales</taxon>
        <taxon>Natrialbaceae</taxon>
        <taxon>Natronosalvus</taxon>
    </lineage>
</organism>
<dbReference type="Gene3D" id="1.10.10.2830">
    <property type="match status" value="1"/>
</dbReference>
<dbReference type="KEGG" id="sawl:NGM29_02970"/>
<dbReference type="SUPFAM" id="SSF109709">
    <property type="entry name" value="KorB DNA-binding domain-like"/>
    <property type="match status" value="1"/>
</dbReference>
<name>A0A9E7SV91_9EURY</name>
<evidence type="ECO:0000259" key="2">
    <source>
        <dbReference type="Pfam" id="PF23433"/>
    </source>
</evidence>
<reference evidence="3" key="1">
    <citation type="submission" date="2022-06" db="EMBL/GenBank/DDBJ databases">
        <title>Diverse halophilic archaea isolated from saline environments.</title>
        <authorList>
            <person name="Cui H.-L."/>
        </authorList>
    </citation>
    <scope>NUCLEOTIDE SEQUENCE</scope>
    <source>
        <strain evidence="3">WLHS1</strain>
    </source>
</reference>
<accession>A0A9E7SV91</accession>
<dbReference type="InterPro" id="IPR055543">
    <property type="entry name" value="DUF7119"/>
</dbReference>
<evidence type="ECO:0000313" key="4">
    <source>
        <dbReference type="Proteomes" id="UP001056855"/>
    </source>
</evidence>
<dbReference type="EMBL" id="CP100355">
    <property type="protein sequence ID" value="UTF54265.1"/>
    <property type="molecule type" value="Genomic_DNA"/>
</dbReference>